<gene>
    <name evidence="4" type="ORF">EQG79_09620</name>
</gene>
<evidence type="ECO:0000256" key="1">
    <source>
        <dbReference type="SAM" id="Phobius"/>
    </source>
</evidence>
<dbReference type="Pfam" id="PF04773">
    <property type="entry name" value="FecR"/>
    <property type="match status" value="1"/>
</dbReference>
<comment type="caution">
    <text evidence="4">The sequence shown here is derived from an EMBL/GenBank/DDBJ whole genome shotgun (WGS) entry which is preliminary data.</text>
</comment>
<proteinExistence type="predicted"/>
<dbReference type="InterPro" id="IPR032508">
    <property type="entry name" value="FecR_C"/>
</dbReference>
<keyword evidence="1" id="KW-0812">Transmembrane</keyword>
<protein>
    <submittedName>
        <fullName evidence="4">FecR family protein</fullName>
    </submittedName>
</protein>
<evidence type="ECO:0000313" key="5">
    <source>
        <dbReference type="Proteomes" id="UP000290407"/>
    </source>
</evidence>
<dbReference type="Gene3D" id="2.60.120.1440">
    <property type="match status" value="1"/>
</dbReference>
<sequence>MKAPSDVEKYQQYTVKQFVLDPSFRRWVLFPDDPANIHWADWVALHPEKAADMASAKSLVLAIRPANTPLSATERAAAVQQIMARLPDTVDSGQPRRIVRQIHWQSWLRVAAAILLITGAGWWFIQRPNRIDYAELVAQLGQTRVEQTNDTQQPRTVLLSDGSTVTLQPGSRISYPVSFRGNQREVVLQGEAFFSIAKNPVKPFVVYANELVTKVLGTSFWVRARQQDEQVQVTVKTGRVAVFSQADPQLSAKLKAPALDGVVLDPNQRIVYTRATEKMEKGLIEQPLMTGQQEHELQAFNFDETPVAQVFETLEKAYEIDLVYDPTLFRDCPVSANLTDLPLYEKLDLICKAVQARYVVIEGRIIIEGKGCSVAP</sequence>
<dbReference type="GO" id="GO:0016989">
    <property type="term" value="F:sigma factor antagonist activity"/>
    <property type="evidence" value="ECO:0007669"/>
    <property type="project" value="TreeGrafter"/>
</dbReference>
<dbReference type="Proteomes" id="UP000290407">
    <property type="component" value="Unassembled WGS sequence"/>
</dbReference>
<dbReference type="PANTHER" id="PTHR30273">
    <property type="entry name" value="PERIPLASMIC SIGNAL SENSOR AND SIGMA FACTOR ACTIVATOR FECR-RELATED"/>
    <property type="match status" value="1"/>
</dbReference>
<dbReference type="PANTHER" id="PTHR30273:SF2">
    <property type="entry name" value="PROTEIN FECR"/>
    <property type="match status" value="1"/>
</dbReference>
<feature type="domain" description="FecR protein" evidence="2">
    <location>
        <begin position="151"/>
        <end position="240"/>
    </location>
</feature>
<dbReference type="Gene3D" id="3.55.50.30">
    <property type="match status" value="1"/>
</dbReference>
<feature type="domain" description="Protein FecR C-terminal" evidence="3">
    <location>
        <begin position="300"/>
        <end position="367"/>
    </location>
</feature>
<keyword evidence="1" id="KW-1133">Transmembrane helix</keyword>
<feature type="transmembrane region" description="Helical" evidence="1">
    <location>
        <begin position="106"/>
        <end position="125"/>
    </location>
</feature>
<keyword evidence="5" id="KW-1185">Reference proteome</keyword>
<reference evidence="4 5" key="1">
    <citation type="submission" date="2019-01" db="EMBL/GenBank/DDBJ databases">
        <title>Spirosoma flava sp. nov., a propanil-degrading bacterium isolated from herbicide-contaminated soil.</title>
        <authorList>
            <person name="Zhang L."/>
            <person name="Jiang J.-D."/>
        </authorList>
    </citation>
    <scope>NUCLEOTIDE SEQUENCE [LARGE SCALE GENOMIC DNA]</scope>
    <source>
        <strain evidence="4 5">TY50</strain>
    </source>
</reference>
<accession>A0A4Q2UTH0</accession>
<name>A0A4Q2UTH0_9BACT</name>
<dbReference type="Pfam" id="PF16344">
    <property type="entry name" value="FecR_C"/>
    <property type="match status" value="1"/>
</dbReference>
<dbReference type="RefSeq" id="WP_129601345.1">
    <property type="nucleotide sequence ID" value="NZ_SBLB01000002.1"/>
</dbReference>
<organism evidence="4 5">
    <name type="scientific">Spirosoma sordidisoli</name>
    <dbReference type="NCBI Taxonomy" id="2502893"/>
    <lineage>
        <taxon>Bacteria</taxon>
        <taxon>Pseudomonadati</taxon>
        <taxon>Bacteroidota</taxon>
        <taxon>Cytophagia</taxon>
        <taxon>Cytophagales</taxon>
        <taxon>Cytophagaceae</taxon>
        <taxon>Spirosoma</taxon>
    </lineage>
</organism>
<keyword evidence="1" id="KW-0472">Membrane</keyword>
<dbReference type="InterPro" id="IPR012373">
    <property type="entry name" value="Ferrdict_sens_TM"/>
</dbReference>
<dbReference type="AlphaFoldDB" id="A0A4Q2UTH0"/>
<dbReference type="EMBL" id="SBLB01000002">
    <property type="protein sequence ID" value="RYC70119.1"/>
    <property type="molecule type" value="Genomic_DNA"/>
</dbReference>
<evidence type="ECO:0000259" key="2">
    <source>
        <dbReference type="Pfam" id="PF04773"/>
    </source>
</evidence>
<evidence type="ECO:0000313" key="4">
    <source>
        <dbReference type="EMBL" id="RYC70119.1"/>
    </source>
</evidence>
<evidence type="ECO:0000259" key="3">
    <source>
        <dbReference type="Pfam" id="PF16344"/>
    </source>
</evidence>
<dbReference type="PIRSF" id="PIRSF018266">
    <property type="entry name" value="FecR"/>
    <property type="match status" value="1"/>
</dbReference>
<dbReference type="InterPro" id="IPR006860">
    <property type="entry name" value="FecR"/>
</dbReference>